<keyword evidence="1" id="KW-0812">Transmembrane</keyword>
<reference evidence="2" key="1">
    <citation type="submission" date="2018-01" db="EMBL/GenBank/DDBJ databases">
        <title>An insight into the sialome of Amazonian anophelines.</title>
        <authorList>
            <person name="Ribeiro J.M."/>
            <person name="Scarpassa V."/>
            <person name="Calvo E."/>
        </authorList>
    </citation>
    <scope>NUCLEOTIDE SEQUENCE</scope>
    <source>
        <tissue evidence="2">Salivary glands</tissue>
    </source>
</reference>
<dbReference type="AlphaFoldDB" id="A0A2M3ZVD9"/>
<sequence length="73" mass="8184">MMPLVIIAVAVPGHCGIPMQLVSFVKLQCHFIHSVKSIRPYNGRNRKPVMRTAAILIYSLASSTFATYRVLIR</sequence>
<organism evidence="2">
    <name type="scientific">Anopheles braziliensis</name>
    <dbReference type="NCBI Taxonomy" id="58242"/>
    <lineage>
        <taxon>Eukaryota</taxon>
        <taxon>Metazoa</taxon>
        <taxon>Ecdysozoa</taxon>
        <taxon>Arthropoda</taxon>
        <taxon>Hexapoda</taxon>
        <taxon>Insecta</taxon>
        <taxon>Pterygota</taxon>
        <taxon>Neoptera</taxon>
        <taxon>Endopterygota</taxon>
        <taxon>Diptera</taxon>
        <taxon>Nematocera</taxon>
        <taxon>Culicoidea</taxon>
        <taxon>Culicidae</taxon>
        <taxon>Anophelinae</taxon>
        <taxon>Anopheles</taxon>
    </lineage>
</organism>
<name>A0A2M3ZVD9_9DIPT</name>
<keyword evidence="1" id="KW-0472">Membrane</keyword>
<evidence type="ECO:0000313" key="2">
    <source>
        <dbReference type="EMBL" id="MBW32479.1"/>
    </source>
</evidence>
<accession>A0A2M3ZVD9</accession>
<dbReference type="EMBL" id="GGFM01011728">
    <property type="protein sequence ID" value="MBW32479.1"/>
    <property type="molecule type" value="Transcribed_RNA"/>
</dbReference>
<proteinExistence type="predicted"/>
<keyword evidence="1" id="KW-1133">Transmembrane helix</keyword>
<evidence type="ECO:0000256" key="1">
    <source>
        <dbReference type="SAM" id="Phobius"/>
    </source>
</evidence>
<protein>
    <submittedName>
        <fullName evidence="2">Putative secreted peptide</fullName>
    </submittedName>
</protein>
<feature type="transmembrane region" description="Helical" evidence="1">
    <location>
        <begin position="49"/>
        <end position="71"/>
    </location>
</feature>